<keyword evidence="6 8" id="KW-1133">Transmembrane helix</keyword>
<feature type="transmembrane region" description="Helical" evidence="8">
    <location>
        <begin position="227"/>
        <end position="245"/>
    </location>
</feature>
<comment type="similarity">
    <text evidence="2">Belongs to the AzlC family.</text>
</comment>
<comment type="caution">
    <text evidence="9">The sequence shown here is derived from an EMBL/GenBank/DDBJ whole genome shotgun (WGS) entry which is preliminary data.</text>
</comment>
<keyword evidence="7 8" id="KW-0472">Membrane</keyword>
<keyword evidence="3" id="KW-0813">Transport</keyword>
<evidence type="ECO:0000256" key="1">
    <source>
        <dbReference type="ARBA" id="ARBA00004651"/>
    </source>
</evidence>
<evidence type="ECO:0000256" key="5">
    <source>
        <dbReference type="ARBA" id="ARBA00022692"/>
    </source>
</evidence>
<sequence>MASSSESPLPHTRDPLAASARRAYWRGVVNVAPFSLVIIPFALLFGVVATEAGLDLLQTMSFSVLVIAGASQFTALQLMQDQAPILIVLATSLAVNLRMAMYSVAITPHLGPAPLWQRALMAYVLVDQTYATASLEYDRNPAMSLREKTAYFAGVVTPICPLWYGSTLVGAMFGTAIPPDFALDFALPITFLAMIAPALRTLPHVAAAAVSVVGTLALAWVPFSGGLLIAAVAAMVTGAQVELWLKRRMA</sequence>
<keyword evidence="5 8" id="KW-0812">Transmembrane</keyword>
<dbReference type="InterPro" id="IPR011606">
    <property type="entry name" value="Brnchd-chn_aa_trnsp_permease"/>
</dbReference>
<evidence type="ECO:0000256" key="4">
    <source>
        <dbReference type="ARBA" id="ARBA00022475"/>
    </source>
</evidence>
<feature type="transmembrane region" description="Helical" evidence="8">
    <location>
        <begin position="28"/>
        <end position="50"/>
    </location>
</feature>
<feature type="transmembrane region" description="Helical" evidence="8">
    <location>
        <begin position="83"/>
        <end position="103"/>
    </location>
</feature>
<dbReference type="GO" id="GO:0005886">
    <property type="term" value="C:plasma membrane"/>
    <property type="evidence" value="ECO:0007669"/>
    <property type="project" value="UniProtKB-SubCell"/>
</dbReference>
<feature type="transmembrane region" description="Helical" evidence="8">
    <location>
        <begin position="181"/>
        <end position="198"/>
    </location>
</feature>
<dbReference type="AlphaFoldDB" id="A0A2W5S7V2"/>
<organism evidence="9 10">
    <name type="scientific">Cereibacter sphaeroides</name>
    <name type="common">Rhodobacter sphaeroides</name>
    <dbReference type="NCBI Taxonomy" id="1063"/>
    <lineage>
        <taxon>Bacteria</taxon>
        <taxon>Pseudomonadati</taxon>
        <taxon>Pseudomonadota</taxon>
        <taxon>Alphaproteobacteria</taxon>
        <taxon>Rhodobacterales</taxon>
        <taxon>Paracoccaceae</taxon>
        <taxon>Cereibacter</taxon>
    </lineage>
</organism>
<gene>
    <name evidence="9" type="ORF">DI533_12265</name>
</gene>
<dbReference type="PANTHER" id="PTHR34979">
    <property type="entry name" value="INNER MEMBRANE PROTEIN YGAZ"/>
    <property type="match status" value="1"/>
</dbReference>
<evidence type="ECO:0000256" key="2">
    <source>
        <dbReference type="ARBA" id="ARBA00010735"/>
    </source>
</evidence>
<feature type="transmembrane region" description="Helical" evidence="8">
    <location>
        <begin position="56"/>
        <end position="76"/>
    </location>
</feature>
<dbReference type="Proteomes" id="UP000248975">
    <property type="component" value="Unassembled WGS sequence"/>
</dbReference>
<evidence type="ECO:0000313" key="10">
    <source>
        <dbReference type="Proteomes" id="UP000248975"/>
    </source>
</evidence>
<evidence type="ECO:0000256" key="7">
    <source>
        <dbReference type="ARBA" id="ARBA00023136"/>
    </source>
</evidence>
<name>A0A2W5S7V2_CERSP</name>
<proteinExistence type="inferred from homology"/>
<protein>
    <submittedName>
        <fullName evidence="9">Branched-chain amino acid transporter AzlC</fullName>
    </submittedName>
</protein>
<evidence type="ECO:0000256" key="3">
    <source>
        <dbReference type="ARBA" id="ARBA00022448"/>
    </source>
</evidence>
<evidence type="ECO:0000256" key="6">
    <source>
        <dbReference type="ARBA" id="ARBA00022989"/>
    </source>
</evidence>
<keyword evidence="4" id="KW-1003">Cell membrane</keyword>
<accession>A0A2W5S7V2</accession>
<evidence type="ECO:0000256" key="8">
    <source>
        <dbReference type="SAM" id="Phobius"/>
    </source>
</evidence>
<dbReference type="EMBL" id="QFQS01000002">
    <property type="protein sequence ID" value="PZQ97909.1"/>
    <property type="molecule type" value="Genomic_DNA"/>
</dbReference>
<evidence type="ECO:0000313" key="9">
    <source>
        <dbReference type="EMBL" id="PZQ97909.1"/>
    </source>
</evidence>
<dbReference type="Pfam" id="PF03591">
    <property type="entry name" value="AzlC"/>
    <property type="match status" value="1"/>
</dbReference>
<dbReference type="PANTHER" id="PTHR34979:SF1">
    <property type="entry name" value="INNER MEMBRANE PROTEIN YGAZ"/>
    <property type="match status" value="1"/>
</dbReference>
<feature type="transmembrane region" description="Helical" evidence="8">
    <location>
        <begin position="149"/>
        <end position="175"/>
    </location>
</feature>
<dbReference type="GO" id="GO:1903785">
    <property type="term" value="P:L-valine transmembrane transport"/>
    <property type="evidence" value="ECO:0007669"/>
    <property type="project" value="TreeGrafter"/>
</dbReference>
<reference evidence="9 10" key="1">
    <citation type="submission" date="2017-08" db="EMBL/GenBank/DDBJ databases">
        <title>Infants hospitalized years apart are colonized by the same room-sourced microbial strains.</title>
        <authorList>
            <person name="Brooks B."/>
            <person name="Olm M.R."/>
            <person name="Firek B.A."/>
            <person name="Baker R."/>
            <person name="Thomas B.C."/>
            <person name="Morowitz M.J."/>
            <person name="Banfield J.F."/>
        </authorList>
    </citation>
    <scope>NUCLEOTIDE SEQUENCE [LARGE SCALE GENOMIC DNA]</scope>
    <source>
        <strain evidence="9">S2_003_000_R2_11</strain>
    </source>
</reference>
<comment type="subcellular location">
    <subcellularLocation>
        <location evidence="1">Cell membrane</location>
        <topology evidence="1">Multi-pass membrane protein</topology>
    </subcellularLocation>
</comment>